<sequence>MGNSNGSVICICRVYKYSEEKKVSSRSNRASHFRTSSFVREKSSPRFTKTSQETWSYYVCAMGLVPTIVVSSADADEKVLRRYDHIFASRPHHQTSQYLSYGQKNLAFAKYGPYWRNMRKLCTVHLLSNHKIHSFQSMRKQEVELLIERIKMEAHHRVAVDLSAKITSLNANLTCLMVFGKKYMDEDFDKRGFKAVVQDAVHLAAMPNLGDSFPFLGVIDLQGFTRKLKDLSPSV</sequence>
<dbReference type="GO" id="GO:0020037">
    <property type="term" value="F:heme binding"/>
    <property type="evidence" value="ECO:0007669"/>
    <property type="project" value="InterPro"/>
</dbReference>
<evidence type="ECO:0000256" key="3">
    <source>
        <dbReference type="ARBA" id="ARBA00010617"/>
    </source>
</evidence>
<evidence type="ECO:0000256" key="8">
    <source>
        <dbReference type="ARBA" id="ARBA00023033"/>
    </source>
</evidence>
<evidence type="ECO:0000256" key="2">
    <source>
        <dbReference type="ARBA" id="ARBA00004370"/>
    </source>
</evidence>
<dbReference type="InterPro" id="IPR001128">
    <property type="entry name" value="Cyt_P450"/>
</dbReference>
<name>A0AAN8ST60_SOLBU</name>
<evidence type="ECO:0000256" key="7">
    <source>
        <dbReference type="ARBA" id="ARBA00023004"/>
    </source>
</evidence>
<keyword evidence="4" id="KW-0349">Heme</keyword>
<keyword evidence="11" id="KW-1185">Reference proteome</keyword>
<evidence type="ECO:0000313" key="10">
    <source>
        <dbReference type="EMBL" id="KAK6773407.1"/>
    </source>
</evidence>
<evidence type="ECO:0000256" key="6">
    <source>
        <dbReference type="ARBA" id="ARBA00023002"/>
    </source>
</evidence>
<gene>
    <name evidence="10" type="ORF">RDI58_028645</name>
</gene>
<comment type="similarity">
    <text evidence="3">Belongs to the cytochrome P450 family.</text>
</comment>
<evidence type="ECO:0000256" key="9">
    <source>
        <dbReference type="ARBA" id="ARBA00023136"/>
    </source>
</evidence>
<dbReference type="PANTHER" id="PTHR47943:SF6">
    <property type="entry name" value="CYTOCHROME P450"/>
    <property type="match status" value="1"/>
</dbReference>
<dbReference type="InterPro" id="IPR036396">
    <property type="entry name" value="Cyt_P450_sf"/>
</dbReference>
<dbReference type="GO" id="GO:0016705">
    <property type="term" value="F:oxidoreductase activity, acting on paired donors, with incorporation or reduction of molecular oxygen"/>
    <property type="evidence" value="ECO:0007669"/>
    <property type="project" value="InterPro"/>
</dbReference>
<dbReference type="SUPFAM" id="SSF48264">
    <property type="entry name" value="Cytochrome P450"/>
    <property type="match status" value="1"/>
</dbReference>
<dbReference type="GO" id="GO:0016020">
    <property type="term" value="C:membrane"/>
    <property type="evidence" value="ECO:0007669"/>
    <property type="project" value="UniProtKB-SubCell"/>
</dbReference>
<organism evidence="10 11">
    <name type="scientific">Solanum bulbocastanum</name>
    <name type="common">Wild potato</name>
    <dbReference type="NCBI Taxonomy" id="147425"/>
    <lineage>
        <taxon>Eukaryota</taxon>
        <taxon>Viridiplantae</taxon>
        <taxon>Streptophyta</taxon>
        <taxon>Embryophyta</taxon>
        <taxon>Tracheophyta</taxon>
        <taxon>Spermatophyta</taxon>
        <taxon>Magnoliopsida</taxon>
        <taxon>eudicotyledons</taxon>
        <taxon>Gunneridae</taxon>
        <taxon>Pentapetalae</taxon>
        <taxon>asterids</taxon>
        <taxon>lamiids</taxon>
        <taxon>Solanales</taxon>
        <taxon>Solanaceae</taxon>
        <taxon>Solanoideae</taxon>
        <taxon>Solaneae</taxon>
        <taxon>Solanum</taxon>
    </lineage>
</organism>
<dbReference type="Proteomes" id="UP001371456">
    <property type="component" value="Unassembled WGS sequence"/>
</dbReference>
<keyword evidence="9" id="KW-0472">Membrane</keyword>
<comment type="subcellular location">
    <subcellularLocation>
        <location evidence="2">Membrane</location>
    </subcellularLocation>
</comment>
<evidence type="ECO:0000256" key="5">
    <source>
        <dbReference type="ARBA" id="ARBA00022723"/>
    </source>
</evidence>
<dbReference type="Gene3D" id="1.10.630.10">
    <property type="entry name" value="Cytochrome P450"/>
    <property type="match status" value="1"/>
</dbReference>
<evidence type="ECO:0000256" key="1">
    <source>
        <dbReference type="ARBA" id="ARBA00001971"/>
    </source>
</evidence>
<keyword evidence="5" id="KW-0479">Metal-binding</keyword>
<protein>
    <submittedName>
        <fullName evidence="10">Uncharacterized protein</fullName>
    </submittedName>
</protein>
<reference evidence="10 11" key="1">
    <citation type="submission" date="2024-02" db="EMBL/GenBank/DDBJ databases">
        <title>de novo genome assembly of Solanum bulbocastanum strain 11H21.</title>
        <authorList>
            <person name="Hosaka A.J."/>
        </authorList>
    </citation>
    <scope>NUCLEOTIDE SEQUENCE [LARGE SCALE GENOMIC DNA]</scope>
    <source>
        <tissue evidence="10">Young leaves</tissue>
    </source>
</reference>
<dbReference type="PANTHER" id="PTHR47943">
    <property type="entry name" value="CYTOCHROME P450 93A3-LIKE"/>
    <property type="match status" value="1"/>
</dbReference>
<keyword evidence="6" id="KW-0560">Oxidoreductase</keyword>
<comment type="cofactor">
    <cofactor evidence="1">
        <name>heme</name>
        <dbReference type="ChEBI" id="CHEBI:30413"/>
    </cofactor>
</comment>
<proteinExistence type="inferred from homology"/>
<dbReference type="EMBL" id="JBANQN010000012">
    <property type="protein sequence ID" value="KAK6773407.1"/>
    <property type="molecule type" value="Genomic_DNA"/>
</dbReference>
<evidence type="ECO:0000256" key="4">
    <source>
        <dbReference type="ARBA" id="ARBA00022617"/>
    </source>
</evidence>
<comment type="caution">
    <text evidence="10">The sequence shown here is derived from an EMBL/GenBank/DDBJ whole genome shotgun (WGS) entry which is preliminary data.</text>
</comment>
<dbReference type="AlphaFoldDB" id="A0AAN8ST60"/>
<dbReference type="GO" id="GO:0004497">
    <property type="term" value="F:monooxygenase activity"/>
    <property type="evidence" value="ECO:0007669"/>
    <property type="project" value="UniProtKB-KW"/>
</dbReference>
<dbReference type="Pfam" id="PF00067">
    <property type="entry name" value="p450"/>
    <property type="match status" value="1"/>
</dbReference>
<keyword evidence="7" id="KW-0408">Iron</keyword>
<evidence type="ECO:0000313" key="11">
    <source>
        <dbReference type="Proteomes" id="UP001371456"/>
    </source>
</evidence>
<dbReference type="GO" id="GO:0005506">
    <property type="term" value="F:iron ion binding"/>
    <property type="evidence" value="ECO:0007669"/>
    <property type="project" value="InterPro"/>
</dbReference>
<keyword evidence="8" id="KW-0503">Monooxygenase</keyword>
<accession>A0AAN8ST60</accession>